<proteinExistence type="predicted"/>
<keyword evidence="3" id="KW-1185">Reference proteome</keyword>
<gene>
    <name evidence="2" type="ORF">MNOR_LOCUS41569</name>
</gene>
<dbReference type="AlphaFoldDB" id="A0AAV2SYR6"/>
<reference evidence="2 3" key="1">
    <citation type="submission" date="2024-05" db="EMBL/GenBank/DDBJ databases">
        <authorList>
            <person name="Wallberg A."/>
        </authorList>
    </citation>
    <scope>NUCLEOTIDE SEQUENCE [LARGE SCALE GENOMIC DNA]</scope>
</reference>
<protein>
    <submittedName>
        <fullName evidence="2">Uncharacterized protein</fullName>
    </submittedName>
</protein>
<evidence type="ECO:0000313" key="2">
    <source>
        <dbReference type="EMBL" id="CAL4249573.1"/>
    </source>
</evidence>
<feature type="region of interest" description="Disordered" evidence="1">
    <location>
        <begin position="378"/>
        <end position="515"/>
    </location>
</feature>
<dbReference type="Proteomes" id="UP001497623">
    <property type="component" value="Unassembled WGS sequence"/>
</dbReference>
<organism evidence="2 3">
    <name type="scientific">Meganyctiphanes norvegica</name>
    <name type="common">Northern krill</name>
    <name type="synonym">Thysanopoda norvegica</name>
    <dbReference type="NCBI Taxonomy" id="48144"/>
    <lineage>
        <taxon>Eukaryota</taxon>
        <taxon>Metazoa</taxon>
        <taxon>Ecdysozoa</taxon>
        <taxon>Arthropoda</taxon>
        <taxon>Crustacea</taxon>
        <taxon>Multicrustacea</taxon>
        <taxon>Malacostraca</taxon>
        <taxon>Eumalacostraca</taxon>
        <taxon>Eucarida</taxon>
        <taxon>Euphausiacea</taxon>
        <taxon>Euphausiidae</taxon>
        <taxon>Meganyctiphanes</taxon>
    </lineage>
</organism>
<accession>A0AAV2SYR6</accession>
<evidence type="ECO:0000313" key="3">
    <source>
        <dbReference type="Proteomes" id="UP001497623"/>
    </source>
</evidence>
<feature type="compositionally biased region" description="Low complexity" evidence="1">
    <location>
        <begin position="311"/>
        <end position="322"/>
    </location>
</feature>
<dbReference type="EMBL" id="CAXKWB010158545">
    <property type="protein sequence ID" value="CAL4249573.1"/>
    <property type="molecule type" value="Genomic_DNA"/>
</dbReference>
<feature type="compositionally biased region" description="Basic residues" evidence="1">
    <location>
        <begin position="324"/>
        <end position="338"/>
    </location>
</feature>
<feature type="compositionally biased region" description="Polar residues" evidence="1">
    <location>
        <begin position="390"/>
        <end position="405"/>
    </location>
</feature>
<feature type="compositionally biased region" description="Polar residues" evidence="1">
    <location>
        <begin position="416"/>
        <end position="428"/>
    </location>
</feature>
<comment type="caution">
    <text evidence="2">The sequence shown here is derived from an EMBL/GenBank/DDBJ whole genome shotgun (WGS) entry which is preliminary data.</text>
</comment>
<feature type="region of interest" description="Disordered" evidence="1">
    <location>
        <begin position="292"/>
        <end position="364"/>
    </location>
</feature>
<name>A0AAV2SYR6_MEGNR</name>
<evidence type="ECO:0000256" key="1">
    <source>
        <dbReference type="SAM" id="MobiDB-lite"/>
    </source>
</evidence>
<feature type="compositionally biased region" description="Basic and acidic residues" evidence="1">
    <location>
        <begin position="406"/>
        <end position="415"/>
    </location>
</feature>
<feature type="compositionally biased region" description="Polar residues" evidence="1">
    <location>
        <begin position="439"/>
        <end position="457"/>
    </location>
</feature>
<feature type="compositionally biased region" description="Acidic residues" evidence="1">
    <location>
        <begin position="295"/>
        <end position="307"/>
    </location>
</feature>
<sequence>MGPLGHMKTSLQKPRTMRNMANYARNIICDKIVISHLFLTNLKVIQNHDGLRCLQPCQTNPSPKKIYIRDPRVSKGFKMSKTMPKNPQSPETNIDGSQGRKCVFSDFLKILKFLSHIMHLRKTAGPKGQSRLIWMAFVHQKLNIMLHVFGTPDIGYTKFKANVFLNYFPLSSKYFSTTRDSITNYAVTYMTSGKLSDLDYITLLPQKSRLLKSRNLRNPDSPNIEICMGKPDTKSGFHNIVCEIQKQSLDFWTIEWENQTKCPDLTHLNGISGFRKLFYLLIHGISDYCPQPYEPEPESSDLMEFEEVPASSGSSSSITGSQRGRGRGKTTVKRKVSIKARDNKKTNNDASAIKNKKDIKSKSDPFGFIQSELEQHKIKARASPMKLSKSRSNTPSPSRVLSRSKISPDKKDITQRNRVQSSSESVKNGSPIVRRAISEESSPPIDSQDSNKSASQDLENRIRPKASRNLIRTASKDKQSPSRTTRGRSPAVTSSQENKTKEDISEKTASGSQEF</sequence>
<feature type="non-terminal residue" evidence="2">
    <location>
        <position position="515"/>
    </location>
</feature>